<sequence>MSPHNLPALTEVRPSHPLVLEIHVPSQSGPGCAAVTLAHPDLVPGIAVCSHLWSSPVCRKVTSISPIPICRTLNQSLLFRK</sequence>
<protein>
    <submittedName>
        <fullName evidence="1">Uncharacterized protein</fullName>
    </submittedName>
</protein>
<reference evidence="1" key="1">
    <citation type="submission" date="2016-05" db="EMBL/GenBank/DDBJ databases">
        <title>WGS assembly of Xenopus laevis.</title>
        <authorList>
            <person name="Session A."/>
            <person name="Uno Y."/>
            <person name="Kwon T."/>
            <person name="Chapman J."/>
            <person name="Toyoda A."/>
            <person name="Takahashi S."/>
            <person name="Fukui A."/>
            <person name="Hikosaka A."/>
            <person name="Putnam N."/>
            <person name="Stites J."/>
            <person name="Van Heeringen S."/>
            <person name="Quigley I."/>
            <person name="Heinz S."/>
            <person name="Hellsten U."/>
            <person name="Lyons J."/>
            <person name="Suzuki A."/>
            <person name="Kondo M."/>
            <person name="Ogino H."/>
            <person name="Ochi H."/>
            <person name="Bogdanovic O."/>
            <person name="Lister R."/>
            <person name="Georgiou G."/>
            <person name="Paranjpe S."/>
            <person name="Van Kruijsbergen I."/>
            <person name="Mozaffari S."/>
            <person name="Shu S."/>
            <person name="Schmutz J."/>
            <person name="Jenkins J."/>
            <person name="Grimwood J."/>
            <person name="Carlson J."/>
            <person name="Mitros T."/>
            <person name="Simakov O."/>
            <person name="Heald R."/>
            <person name="Miller K."/>
            <person name="Haudenschild C."/>
            <person name="Kuroki Y."/>
            <person name="Tanaka T."/>
            <person name="Michiue T."/>
            <person name="Watanabe M."/>
            <person name="Kinoshita T."/>
            <person name="Ohta Y."/>
            <person name="Mawaribuchi S."/>
            <person name="Suzuki Y."/>
            <person name="Haramoto Y."/>
            <person name="Yamamoto T."/>
            <person name="Takagi C."/>
            <person name="Kitzman J."/>
            <person name="Shendure J."/>
            <person name="Nakayama T."/>
            <person name="Izutsu Y."/>
            <person name="Robert J."/>
            <person name="Dichmann D."/>
            <person name="Flajnik M."/>
            <person name="Houston D."/>
            <person name="Marcotte E."/>
            <person name="Wallingford J."/>
            <person name="Ito Y."/>
            <person name="Asashima M."/>
            <person name="Ueno N."/>
            <person name="Matsuda Y."/>
            <person name="Jan Veenstra G."/>
            <person name="Fujiyama A."/>
            <person name="Harland R."/>
            <person name="Taira M."/>
            <person name="Rokhsar D.S."/>
        </authorList>
    </citation>
    <scope>NUCLEOTIDE SEQUENCE</scope>
    <source>
        <strain evidence="1">J</strain>
        <tissue evidence="1">Blood</tissue>
    </source>
</reference>
<dbReference type="Proteomes" id="UP000694892">
    <property type="component" value="Unassembled WGS sequence"/>
</dbReference>
<name>A0A974BNL4_XENLA</name>
<proteinExistence type="predicted"/>
<dbReference type="AlphaFoldDB" id="A0A974BNL4"/>
<gene>
    <name evidence="1" type="ORF">XELAEV_18002970mg</name>
</gene>
<organism evidence="1">
    <name type="scientific">Xenopus laevis</name>
    <name type="common">African clawed frog</name>
    <dbReference type="NCBI Taxonomy" id="8355"/>
    <lineage>
        <taxon>Eukaryota</taxon>
        <taxon>Metazoa</taxon>
        <taxon>Chordata</taxon>
        <taxon>Craniata</taxon>
        <taxon>Vertebrata</taxon>
        <taxon>Euteleostomi</taxon>
        <taxon>Amphibia</taxon>
        <taxon>Batrachia</taxon>
        <taxon>Anura</taxon>
        <taxon>Pipoidea</taxon>
        <taxon>Pipidae</taxon>
        <taxon>Xenopodinae</taxon>
        <taxon>Xenopus</taxon>
        <taxon>Xenopus</taxon>
    </lineage>
</organism>
<dbReference type="EMBL" id="KV500596">
    <property type="protein sequence ID" value="OCT55328.1"/>
    <property type="molecule type" value="Genomic_DNA"/>
</dbReference>
<evidence type="ECO:0000313" key="1">
    <source>
        <dbReference type="EMBL" id="OCT55328.1"/>
    </source>
</evidence>
<accession>A0A974BNL4</accession>